<dbReference type="STRING" id="194197.BWD09_05045"/>
<proteinExistence type="predicted"/>
<feature type="non-terminal residue" evidence="4">
    <location>
        <position position="1"/>
    </location>
</feature>
<dbReference type="Gene3D" id="2.150.10.10">
    <property type="entry name" value="Serralysin-like metalloprotease, C-terminal"/>
    <property type="match status" value="2"/>
</dbReference>
<comment type="subcellular location">
    <subcellularLocation>
        <location evidence="1">Secreted</location>
    </subcellularLocation>
</comment>
<organism evidence="4 5">
    <name type="scientific">Neisseria dentiae</name>
    <dbReference type="NCBI Taxonomy" id="194197"/>
    <lineage>
        <taxon>Bacteria</taxon>
        <taxon>Pseudomonadati</taxon>
        <taxon>Pseudomonadota</taxon>
        <taxon>Betaproteobacteria</taxon>
        <taxon>Neisseriales</taxon>
        <taxon>Neisseriaceae</taxon>
        <taxon>Neisseria</taxon>
    </lineage>
</organism>
<dbReference type="InterPro" id="IPR050557">
    <property type="entry name" value="RTX_toxin/Mannuronan_C5-epim"/>
</dbReference>
<dbReference type="GO" id="GO:0005576">
    <property type="term" value="C:extracellular region"/>
    <property type="evidence" value="ECO:0007669"/>
    <property type="project" value="UniProtKB-SubCell"/>
</dbReference>
<dbReference type="Proteomes" id="UP000193118">
    <property type="component" value="Unassembled WGS sequence"/>
</dbReference>
<dbReference type="PRINTS" id="PR00313">
    <property type="entry name" value="CABNDNGRPT"/>
</dbReference>
<dbReference type="Pfam" id="PF00353">
    <property type="entry name" value="HemolysinCabind"/>
    <property type="match status" value="1"/>
</dbReference>
<evidence type="ECO:0000313" key="5">
    <source>
        <dbReference type="Proteomes" id="UP000193118"/>
    </source>
</evidence>
<dbReference type="GO" id="GO:0005509">
    <property type="term" value="F:calcium ion binding"/>
    <property type="evidence" value="ECO:0007669"/>
    <property type="project" value="InterPro"/>
</dbReference>
<dbReference type="InterPro" id="IPR001343">
    <property type="entry name" value="Hemolysn_Ca-bd"/>
</dbReference>
<comment type="caution">
    <text evidence="4">The sequence shown here is derived from an EMBL/GenBank/DDBJ whole genome shotgun (WGS) entry which is preliminary data.</text>
</comment>
<evidence type="ECO:0000313" key="4">
    <source>
        <dbReference type="EMBL" id="OSI17798.1"/>
    </source>
</evidence>
<name>A0A1X3DCZ3_9NEIS</name>
<dbReference type="PANTHER" id="PTHR38340">
    <property type="entry name" value="S-LAYER PROTEIN"/>
    <property type="match status" value="1"/>
</dbReference>
<sequence>DNTITGNDNYNRLNGGRGNDTIYGNGGEDTIDGGEGNDKLYGGADRDHIFGGTGNDFIDGGTGNDLLRGQAGNDTYYFAQGYGHDVVRDTEGSNIVRFGSGITVDDITVREEGANWVITLKETGDTLTLENQTQAGEAAAEFVFDSGSVSSAALAETFGLVPAASGLVLNDDYLSVTFDYNNEGFAYFSVLDNDSTSSGNGLTLLNAEVVSGSAEIYFDEKGIGYWTNFEQAGDHEVVIEYTATDGIETGTAKVYLSAFNDFDSFYHPDYGYPDAYLYSGDLGSTTILSASTEGSVLTVHSANLPAEEGSTAAVSDGLLESNGAQVLENGLAALSDGSQAAAGAGVGMADTAAYAANEMAFYTEDTVQNAAVI</sequence>
<feature type="compositionally biased region" description="Polar residues" evidence="3">
    <location>
        <begin position="1"/>
        <end position="12"/>
    </location>
</feature>
<dbReference type="EMBL" id="MTBO01000008">
    <property type="protein sequence ID" value="OSI17798.1"/>
    <property type="molecule type" value="Genomic_DNA"/>
</dbReference>
<dbReference type="InterPro" id="IPR018511">
    <property type="entry name" value="Hemolysin-typ_Ca-bd_CS"/>
</dbReference>
<dbReference type="PROSITE" id="PS00330">
    <property type="entry name" value="HEMOLYSIN_CALCIUM"/>
    <property type="match status" value="1"/>
</dbReference>
<keyword evidence="5" id="KW-1185">Reference proteome</keyword>
<dbReference type="AlphaFoldDB" id="A0A1X3DCZ3"/>
<evidence type="ECO:0000256" key="2">
    <source>
        <dbReference type="ARBA" id="ARBA00022525"/>
    </source>
</evidence>
<evidence type="ECO:0000256" key="1">
    <source>
        <dbReference type="ARBA" id="ARBA00004613"/>
    </source>
</evidence>
<dbReference type="SUPFAM" id="SSF51120">
    <property type="entry name" value="beta-Roll"/>
    <property type="match status" value="1"/>
</dbReference>
<keyword evidence="2" id="KW-0964">Secreted</keyword>
<gene>
    <name evidence="4" type="ORF">BWD09_05045</name>
</gene>
<accession>A0A1X3DCZ3</accession>
<evidence type="ECO:0008006" key="6">
    <source>
        <dbReference type="Google" id="ProtNLM"/>
    </source>
</evidence>
<evidence type="ECO:0000256" key="3">
    <source>
        <dbReference type="SAM" id="MobiDB-lite"/>
    </source>
</evidence>
<dbReference type="RefSeq" id="WP_143824324.1">
    <property type="nucleotide sequence ID" value="NZ_MTBO01000008.1"/>
</dbReference>
<dbReference type="InterPro" id="IPR011049">
    <property type="entry name" value="Serralysin-like_metalloprot_C"/>
</dbReference>
<reference evidence="5" key="1">
    <citation type="submission" date="2017-01" db="EMBL/GenBank/DDBJ databases">
        <authorList>
            <person name="Wolfgang W.J."/>
            <person name="Cole J."/>
            <person name="Wroblewski D."/>
            <person name="Mcginnis J."/>
            <person name="Musser K.A."/>
        </authorList>
    </citation>
    <scope>NUCLEOTIDE SEQUENCE [LARGE SCALE GENOMIC DNA]</scope>
    <source>
        <strain evidence="5">DSM 19151</strain>
    </source>
</reference>
<feature type="region of interest" description="Disordered" evidence="3">
    <location>
        <begin position="1"/>
        <end position="38"/>
    </location>
</feature>
<protein>
    <recommendedName>
        <fullName evidence="6">Calcium-binding protein</fullName>
    </recommendedName>
</protein>
<dbReference type="PANTHER" id="PTHR38340:SF1">
    <property type="entry name" value="S-LAYER PROTEIN"/>
    <property type="match status" value="1"/>
</dbReference>